<dbReference type="RefSeq" id="WP_082214668.1">
    <property type="nucleotide sequence ID" value="NZ_FUZA01000002.1"/>
</dbReference>
<protein>
    <submittedName>
        <fullName evidence="3">Repeat domain-containing protein</fullName>
    </submittedName>
</protein>
<proteinExistence type="predicted"/>
<evidence type="ECO:0000313" key="4">
    <source>
        <dbReference type="Proteomes" id="UP000190897"/>
    </source>
</evidence>
<accession>A0A1T5E5H8</accession>
<organism evidence="3 4">
    <name type="scientific">Dyadobacter psychrophilus</name>
    <dbReference type="NCBI Taxonomy" id="651661"/>
    <lineage>
        <taxon>Bacteria</taxon>
        <taxon>Pseudomonadati</taxon>
        <taxon>Bacteroidota</taxon>
        <taxon>Cytophagia</taxon>
        <taxon>Cytophagales</taxon>
        <taxon>Spirosomataceae</taxon>
        <taxon>Dyadobacter</taxon>
    </lineage>
</organism>
<dbReference type="InterPro" id="IPR013517">
    <property type="entry name" value="FG-GAP"/>
</dbReference>
<dbReference type="STRING" id="651661.SAMN05660293_02167"/>
<evidence type="ECO:0000256" key="1">
    <source>
        <dbReference type="ARBA" id="ARBA00022729"/>
    </source>
</evidence>
<dbReference type="SUPFAM" id="SSF69318">
    <property type="entry name" value="Integrin alpha N-terminal domain"/>
    <property type="match status" value="1"/>
</dbReference>
<dbReference type="EMBL" id="FUZA01000002">
    <property type="protein sequence ID" value="SKB79100.1"/>
    <property type="molecule type" value="Genomic_DNA"/>
</dbReference>
<keyword evidence="1 2" id="KW-0732">Signal</keyword>
<reference evidence="4" key="1">
    <citation type="submission" date="2017-02" db="EMBL/GenBank/DDBJ databases">
        <authorList>
            <person name="Varghese N."/>
            <person name="Submissions S."/>
        </authorList>
    </citation>
    <scope>NUCLEOTIDE SEQUENCE [LARGE SCALE GENOMIC DNA]</scope>
    <source>
        <strain evidence="4">DSM 22270</strain>
    </source>
</reference>
<evidence type="ECO:0000313" key="3">
    <source>
        <dbReference type="EMBL" id="SKB79100.1"/>
    </source>
</evidence>
<dbReference type="PANTHER" id="PTHR44103:SF1">
    <property type="entry name" value="PROPROTEIN CONVERTASE P"/>
    <property type="match status" value="1"/>
</dbReference>
<sequence>MKRKLKLITFIGLLTSCLTVSTQAQQKEKRASPIKFEKKMVASESIESVGVFDVDNDGKPDLVSGEFWYKGPEFFDRFYIGEVKRVREYWDDFATIPMDVNGDGKMDFITGGWFNKSLIWRENPGNNKDPWKDHIIDETGNVETARAWDVDNDGHLEIVPNNPNLPFKFYKLDRDKSGKALGTFTKVQIAEKQGHGLGFGDLNGDGRGDFIISSGWLEAPKDVLKDKWIAHNDFIFEDASVPMIVADVNGDSKNDIIVGQAHSYGLDWYQQTSKAGKIAWTKHVIDPFTSQYHSMDWVDLDGDGKMELVTGKRYRAHNGGDPGEKDVVGLYYFQWNGETFVKQTISHGPYGIGKGIGVYFSIADLTGNGRKDIIVAGKDGLCVFFNKGNE</sequence>
<dbReference type="PROSITE" id="PS51257">
    <property type="entry name" value="PROKAR_LIPOPROTEIN"/>
    <property type="match status" value="1"/>
</dbReference>
<evidence type="ECO:0000256" key="2">
    <source>
        <dbReference type="SAM" id="SignalP"/>
    </source>
</evidence>
<feature type="signal peptide" evidence="2">
    <location>
        <begin position="1"/>
        <end position="24"/>
    </location>
</feature>
<gene>
    <name evidence="3" type="ORF">SAMN05660293_02167</name>
</gene>
<keyword evidence="4" id="KW-1185">Reference proteome</keyword>
<dbReference type="Proteomes" id="UP000190897">
    <property type="component" value="Unassembled WGS sequence"/>
</dbReference>
<dbReference type="InterPro" id="IPR028994">
    <property type="entry name" value="Integrin_alpha_N"/>
</dbReference>
<dbReference type="AlphaFoldDB" id="A0A1T5E5H8"/>
<dbReference type="PANTHER" id="PTHR44103">
    <property type="entry name" value="PROPROTEIN CONVERTASE P"/>
    <property type="match status" value="1"/>
</dbReference>
<dbReference type="Gene3D" id="2.130.10.130">
    <property type="entry name" value="Integrin alpha, N-terminal"/>
    <property type="match status" value="2"/>
</dbReference>
<name>A0A1T5E5H8_9BACT</name>
<feature type="chain" id="PRO_5012549728" evidence="2">
    <location>
        <begin position="25"/>
        <end position="390"/>
    </location>
</feature>
<dbReference type="OrthoDB" id="9816120at2"/>
<dbReference type="Pfam" id="PF13517">
    <property type="entry name" value="FG-GAP_3"/>
    <property type="match status" value="2"/>
</dbReference>